<keyword evidence="4 11" id="KW-0662">Pyridine nucleotide biosynthesis</keyword>
<dbReference type="GO" id="GO:0005524">
    <property type="term" value="F:ATP binding"/>
    <property type="evidence" value="ECO:0007669"/>
    <property type="project" value="UniProtKB-KW"/>
</dbReference>
<comment type="function">
    <text evidence="1 11">Catalyzes the reversible adenylation of nicotinate mononucleotide (NaMN) to nicotinic acid adenine dinucleotide (NaAD).</text>
</comment>
<name>A0A4U8TKD6_9HELI</name>
<keyword evidence="6 11" id="KW-0548">Nucleotidyltransferase</keyword>
<dbReference type="HAMAP" id="MF_00244">
    <property type="entry name" value="NaMN_adenylyltr"/>
    <property type="match status" value="1"/>
</dbReference>
<dbReference type="EMBL" id="JRMQ02000014">
    <property type="protein sequence ID" value="TLE00115.1"/>
    <property type="molecule type" value="Genomic_DNA"/>
</dbReference>
<evidence type="ECO:0000313" key="14">
    <source>
        <dbReference type="Proteomes" id="UP000029707"/>
    </source>
</evidence>
<dbReference type="RefSeq" id="WP_052060945.1">
    <property type="nucleotide sequence ID" value="NZ_CAJUDB010000014.1"/>
</dbReference>
<dbReference type="AlphaFoldDB" id="A0A4U8TKD6"/>
<keyword evidence="7 11" id="KW-0547">Nucleotide-binding</keyword>
<evidence type="ECO:0000259" key="12">
    <source>
        <dbReference type="Pfam" id="PF01467"/>
    </source>
</evidence>
<dbReference type="Gene3D" id="3.40.50.620">
    <property type="entry name" value="HUPs"/>
    <property type="match status" value="1"/>
</dbReference>
<dbReference type="STRING" id="425400.LS65_00455"/>
<comment type="similarity">
    <text evidence="3 11">Belongs to the NadD family.</text>
</comment>
<evidence type="ECO:0000256" key="8">
    <source>
        <dbReference type="ARBA" id="ARBA00022840"/>
    </source>
</evidence>
<accession>A0A4U8TKD6</accession>
<dbReference type="GeneID" id="82320792"/>
<evidence type="ECO:0000256" key="4">
    <source>
        <dbReference type="ARBA" id="ARBA00022642"/>
    </source>
</evidence>
<dbReference type="NCBIfam" id="TIGR00125">
    <property type="entry name" value="cyt_tran_rel"/>
    <property type="match status" value="1"/>
</dbReference>
<dbReference type="EC" id="2.7.7.18" evidence="11"/>
<keyword evidence="14" id="KW-1185">Reference proteome</keyword>
<reference evidence="13 14" key="1">
    <citation type="journal article" date="2014" name="Genome Announc.">
        <title>Draft genome sequences of eight enterohepatic helicobacter species isolated from both laboratory and wild rodents.</title>
        <authorList>
            <person name="Sheh A."/>
            <person name="Shen Z."/>
            <person name="Fox J.G."/>
        </authorList>
    </citation>
    <scope>NUCLEOTIDE SEQUENCE [LARGE SCALE GENOMIC DNA]</scope>
    <source>
        <strain evidence="13 14">MIT 01-6451</strain>
    </source>
</reference>
<evidence type="ECO:0000256" key="2">
    <source>
        <dbReference type="ARBA" id="ARBA00005019"/>
    </source>
</evidence>
<dbReference type="UniPathway" id="UPA00253">
    <property type="reaction ID" value="UER00332"/>
</dbReference>
<comment type="catalytic activity">
    <reaction evidence="10 11">
        <text>nicotinate beta-D-ribonucleotide + ATP + H(+) = deamido-NAD(+) + diphosphate</text>
        <dbReference type="Rhea" id="RHEA:22860"/>
        <dbReference type="ChEBI" id="CHEBI:15378"/>
        <dbReference type="ChEBI" id="CHEBI:30616"/>
        <dbReference type="ChEBI" id="CHEBI:33019"/>
        <dbReference type="ChEBI" id="CHEBI:57502"/>
        <dbReference type="ChEBI" id="CHEBI:58437"/>
        <dbReference type="EC" id="2.7.7.18"/>
    </reaction>
</comment>
<protein>
    <recommendedName>
        <fullName evidence="11">Probable nicotinate-nucleotide adenylyltransferase</fullName>
        <ecNumber evidence="11">2.7.7.18</ecNumber>
    </recommendedName>
    <alternativeName>
        <fullName evidence="11">Deamido-NAD(+) diphosphorylase</fullName>
    </alternativeName>
    <alternativeName>
        <fullName evidence="11">Deamido-NAD(+) pyrophosphorylase</fullName>
    </alternativeName>
    <alternativeName>
        <fullName evidence="11">Nicotinate mononucleotide adenylyltransferase</fullName>
        <shortName evidence="11">NaMN adenylyltransferase</shortName>
    </alternativeName>
</protein>
<dbReference type="Proteomes" id="UP000029707">
    <property type="component" value="Unassembled WGS sequence"/>
</dbReference>
<keyword evidence="8 11" id="KW-0067">ATP-binding</keyword>
<gene>
    <name evidence="11" type="primary">nadD</name>
    <name evidence="13" type="ORF">LS65_008495</name>
</gene>
<evidence type="ECO:0000256" key="6">
    <source>
        <dbReference type="ARBA" id="ARBA00022695"/>
    </source>
</evidence>
<dbReference type="OrthoDB" id="5295945at2"/>
<dbReference type="InterPro" id="IPR014729">
    <property type="entry name" value="Rossmann-like_a/b/a_fold"/>
</dbReference>
<dbReference type="Pfam" id="PF01467">
    <property type="entry name" value="CTP_transf_like"/>
    <property type="match status" value="1"/>
</dbReference>
<evidence type="ECO:0000256" key="9">
    <source>
        <dbReference type="ARBA" id="ARBA00023027"/>
    </source>
</evidence>
<evidence type="ECO:0000313" key="13">
    <source>
        <dbReference type="EMBL" id="TLE00115.1"/>
    </source>
</evidence>
<dbReference type="SUPFAM" id="SSF52374">
    <property type="entry name" value="Nucleotidylyl transferase"/>
    <property type="match status" value="1"/>
</dbReference>
<keyword evidence="9 11" id="KW-0520">NAD</keyword>
<evidence type="ECO:0000256" key="5">
    <source>
        <dbReference type="ARBA" id="ARBA00022679"/>
    </source>
</evidence>
<sequence length="222" mass="25940">MVKTIQNTAQGLFIALYGGSFDPLHYAHLEIIHILCENPMYKQIILMPNYRNPLKNHSFFEPFERLEMCRILANEINDTIENKKYASIIVSDYEVCQKKSVFSVQSVAFIKEQMAHKYPNIPLVFVLGEDSFRNLGQWKDVEKLCEMVDFVLIEREISQEDSQKLSHIVPYARVIERLNLPSHIAYYSSSYVRSLLQSNHIDEALEFIPQCLHTFIKTHIKL</sequence>
<dbReference type="GO" id="GO:0009435">
    <property type="term" value="P:NAD+ biosynthetic process"/>
    <property type="evidence" value="ECO:0007669"/>
    <property type="project" value="UniProtKB-UniRule"/>
</dbReference>
<evidence type="ECO:0000256" key="10">
    <source>
        <dbReference type="ARBA" id="ARBA00048721"/>
    </source>
</evidence>
<keyword evidence="5 11" id="KW-0808">Transferase</keyword>
<evidence type="ECO:0000256" key="11">
    <source>
        <dbReference type="HAMAP-Rule" id="MF_00244"/>
    </source>
</evidence>
<dbReference type="GO" id="GO:0004515">
    <property type="term" value="F:nicotinate-nucleotide adenylyltransferase activity"/>
    <property type="evidence" value="ECO:0007669"/>
    <property type="project" value="UniProtKB-UniRule"/>
</dbReference>
<comment type="pathway">
    <text evidence="2 11">Cofactor biosynthesis; NAD(+) biosynthesis; deamido-NAD(+) from nicotinate D-ribonucleotide: step 1/1.</text>
</comment>
<dbReference type="PANTHER" id="PTHR39321">
    <property type="entry name" value="NICOTINATE-NUCLEOTIDE ADENYLYLTRANSFERASE-RELATED"/>
    <property type="match status" value="1"/>
</dbReference>
<dbReference type="InterPro" id="IPR004821">
    <property type="entry name" value="Cyt_trans-like"/>
</dbReference>
<dbReference type="InterPro" id="IPR005248">
    <property type="entry name" value="NadD/NMNAT"/>
</dbReference>
<evidence type="ECO:0000256" key="3">
    <source>
        <dbReference type="ARBA" id="ARBA00009014"/>
    </source>
</evidence>
<proteinExistence type="inferred from homology"/>
<evidence type="ECO:0000256" key="1">
    <source>
        <dbReference type="ARBA" id="ARBA00002324"/>
    </source>
</evidence>
<evidence type="ECO:0000256" key="7">
    <source>
        <dbReference type="ARBA" id="ARBA00022741"/>
    </source>
</evidence>
<feature type="domain" description="Cytidyltransferase-like" evidence="12">
    <location>
        <begin position="16"/>
        <end position="193"/>
    </location>
</feature>
<dbReference type="PANTHER" id="PTHR39321:SF3">
    <property type="entry name" value="PHOSPHOPANTETHEINE ADENYLYLTRANSFERASE"/>
    <property type="match status" value="1"/>
</dbReference>
<dbReference type="CDD" id="cd02165">
    <property type="entry name" value="NMNAT"/>
    <property type="match status" value="1"/>
</dbReference>
<comment type="caution">
    <text evidence="13">The sequence shown here is derived from an EMBL/GenBank/DDBJ whole genome shotgun (WGS) entry which is preliminary data.</text>
</comment>
<organism evidence="13 14">
    <name type="scientific">Helicobacter japonicus</name>
    <dbReference type="NCBI Taxonomy" id="425400"/>
    <lineage>
        <taxon>Bacteria</taxon>
        <taxon>Pseudomonadati</taxon>
        <taxon>Campylobacterota</taxon>
        <taxon>Epsilonproteobacteria</taxon>
        <taxon>Campylobacterales</taxon>
        <taxon>Helicobacteraceae</taxon>
        <taxon>Helicobacter</taxon>
    </lineage>
</organism>